<comment type="caution">
    <text evidence="1">The sequence shown here is derived from an EMBL/GenBank/DDBJ whole genome shotgun (WGS) entry which is preliminary data.</text>
</comment>
<reference evidence="1 2" key="1">
    <citation type="journal article" date="2022" name="Nat. Plants">
        <title>Genomes of leafy and leafless Platanthera orchids illuminate the evolution of mycoheterotrophy.</title>
        <authorList>
            <person name="Li M.H."/>
            <person name="Liu K.W."/>
            <person name="Li Z."/>
            <person name="Lu H.C."/>
            <person name="Ye Q.L."/>
            <person name="Zhang D."/>
            <person name="Wang J.Y."/>
            <person name="Li Y.F."/>
            <person name="Zhong Z.M."/>
            <person name="Liu X."/>
            <person name="Yu X."/>
            <person name="Liu D.K."/>
            <person name="Tu X.D."/>
            <person name="Liu B."/>
            <person name="Hao Y."/>
            <person name="Liao X.Y."/>
            <person name="Jiang Y.T."/>
            <person name="Sun W.H."/>
            <person name="Chen J."/>
            <person name="Chen Y.Q."/>
            <person name="Ai Y."/>
            <person name="Zhai J.W."/>
            <person name="Wu S.S."/>
            <person name="Zhou Z."/>
            <person name="Hsiao Y.Y."/>
            <person name="Wu W.L."/>
            <person name="Chen Y.Y."/>
            <person name="Lin Y.F."/>
            <person name="Hsu J.L."/>
            <person name="Li C.Y."/>
            <person name="Wang Z.W."/>
            <person name="Zhao X."/>
            <person name="Zhong W.Y."/>
            <person name="Ma X.K."/>
            <person name="Ma L."/>
            <person name="Huang J."/>
            <person name="Chen G.Z."/>
            <person name="Huang M.Z."/>
            <person name="Huang L."/>
            <person name="Peng D.H."/>
            <person name="Luo Y.B."/>
            <person name="Zou S.Q."/>
            <person name="Chen S.P."/>
            <person name="Lan S."/>
            <person name="Tsai W.C."/>
            <person name="Van de Peer Y."/>
            <person name="Liu Z.J."/>
        </authorList>
    </citation>
    <scope>NUCLEOTIDE SEQUENCE [LARGE SCALE GENOMIC DNA]</scope>
    <source>
        <strain evidence="1">Lor288</strain>
    </source>
</reference>
<dbReference type="EMBL" id="JBBWWR010000013">
    <property type="protein sequence ID" value="KAK8955398.1"/>
    <property type="molecule type" value="Genomic_DNA"/>
</dbReference>
<evidence type="ECO:0000313" key="2">
    <source>
        <dbReference type="Proteomes" id="UP001412067"/>
    </source>
</evidence>
<sequence length="63" mass="7327">MAIRSAMIHTSSQATDQRMSFRFRPRNTAVPHLLPSRQFQALFDSLFKVLFILPSRYLFVIGL</sequence>
<name>A0ABR2LYU1_9ASPA</name>
<evidence type="ECO:0000313" key="1">
    <source>
        <dbReference type="EMBL" id="KAK8955398.1"/>
    </source>
</evidence>
<keyword evidence="2" id="KW-1185">Reference proteome</keyword>
<proteinExistence type="predicted"/>
<accession>A0ABR2LYU1</accession>
<organism evidence="1 2">
    <name type="scientific">Platanthera guangdongensis</name>
    <dbReference type="NCBI Taxonomy" id="2320717"/>
    <lineage>
        <taxon>Eukaryota</taxon>
        <taxon>Viridiplantae</taxon>
        <taxon>Streptophyta</taxon>
        <taxon>Embryophyta</taxon>
        <taxon>Tracheophyta</taxon>
        <taxon>Spermatophyta</taxon>
        <taxon>Magnoliopsida</taxon>
        <taxon>Liliopsida</taxon>
        <taxon>Asparagales</taxon>
        <taxon>Orchidaceae</taxon>
        <taxon>Orchidoideae</taxon>
        <taxon>Orchideae</taxon>
        <taxon>Orchidinae</taxon>
        <taxon>Platanthera</taxon>
    </lineage>
</organism>
<gene>
    <name evidence="1" type="ORF">KSP40_PGU009166</name>
</gene>
<protein>
    <submittedName>
        <fullName evidence="1">Uncharacterized protein</fullName>
    </submittedName>
</protein>
<dbReference type="Proteomes" id="UP001412067">
    <property type="component" value="Unassembled WGS sequence"/>
</dbReference>